<keyword evidence="6 7" id="KW-0788">Thiol protease</keyword>
<keyword evidence="3 7" id="KW-0645">Protease</keyword>
<dbReference type="PRINTS" id="PR00707">
    <property type="entry name" value="UBCTHYDRLASE"/>
</dbReference>
<evidence type="ECO:0000259" key="10">
    <source>
        <dbReference type="PROSITE" id="PS52048"/>
    </source>
</evidence>
<dbReference type="GO" id="GO:0016579">
    <property type="term" value="P:protein deubiquitination"/>
    <property type="evidence" value="ECO:0007669"/>
    <property type="project" value="TreeGrafter"/>
</dbReference>
<comment type="similarity">
    <text evidence="2 7 8">Belongs to the peptidase C12 family.</text>
</comment>
<dbReference type="Proteomes" id="UP001176517">
    <property type="component" value="Unassembled WGS sequence"/>
</dbReference>
<dbReference type="GO" id="GO:0006511">
    <property type="term" value="P:ubiquitin-dependent protein catabolic process"/>
    <property type="evidence" value="ECO:0007669"/>
    <property type="project" value="UniProtKB-UniRule"/>
</dbReference>
<feature type="site" description="Important for enzyme activity" evidence="7">
    <location>
        <position position="202"/>
    </location>
</feature>
<proteinExistence type="inferred from homology"/>
<comment type="caution">
    <text evidence="11">The sequence shown here is derived from an EMBL/GenBank/DDBJ whole genome shotgun (WGS) entry which is preliminary data.</text>
</comment>
<evidence type="ECO:0000256" key="9">
    <source>
        <dbReference type="SAM" id="MobiDB-lite"/>
    </source>
</evidence>
<feature type="site" description="Transition state stabilizer" evidence="7">
    <location>
        <position position="105"/>
    </location>
</feature>
<comment type="catalytic activity">
    <reaction evidence="1 7 8">
        <text>Thiol-dependent hydrolysis of ester, thioester, amide, peptide and isopeptide bonds formed by the C-terminal Gly of ubiquitin (a 76-residue protein attached to proteins as an intracellular targeting signal).</text>
        <dbReference type="EC" id="3.4.19.12"/>
    </reaction>
</comment>
<gene>
    <name evidence="11" type="primary">YUH1</name>
    <name evidence="11" type="ORF">OC846_005506</name>
</gene>
<keyword evidence="12" id="KW-1185">Reference proteome</keyword>
<evidence type="ECO:0000256" key="1">
    <source>
        <dbReference type="ARBA" id="ARBA00000707"/>
    </source>
</evidence>
<dbReference type="PROSITE" id="PS52048">
    <property type="entry name" value="UCH_DOMAIN"/>
    <property type="match status" value="1"/>
</dbReference>
<dbReference type="Pfam" id="PF01088">
    <property type="entry name" value="Peptidase_C12"/>
    <property type="match status" value="1"/>
</dbReference>
<evidence type="ECO:0000313" key="12">
    <source>
        <dbReference type="Proteomes" id="UP001176517"/>
    </source>
</evidence>
<evidence type="ECO:0000256" key="6">
    <source>
        <dbReference type="ARBA" id="ARBA00022807"/>
    </source>
</evidence>
<dbReference type="FunFam" id="3.40.532.10:FF:000006">
    <property type="entry name" value="Ubiquitin carboxyl-terminal hydrolase"/>
    <property type="match status" value="1"/>
</dbReference>
<dbReference type="GO" id="GO:0004843">
    <property type="term" value="F:cysteine-type deubiquitinase activity"/>
    <property type="evidence" value="ECO:0007669"/>
    <property type="project" value="UniProtKB-UniRule"/>
</dbReference>
<dbReference type="PANTHER" id="PTHR10589:SF17">
    <property type="entry name" value="UBIQUITIN CARBOXYL-TERMINAL HYDROLASE"/>
    <property type="match status" value="1"/>
</dbReference>
<feature type="active site" description="Nucleophile" evidence="7">
    <location>
        <position position="111"/>
    </location>
</feature>
<dbReference type="PANTHER" id="PTHR10589">
    <property type="entry name" value="UBIQUITIN CARBOXYL-TERMINAL HYDROLASE"/>
    <property type="match status" value="1"/>
</dbReference>
<dbReference type="InterPro" id="IPR001578">
    <property type="entry name" value="Peptidase_C12_UCH"/>
</dbReference>
<evidence type="ECO:0000256" key="2">
    <source>
        <dbReference type="ARBA" id="ARBA00009326"/>
    </source>
</evidence>
<dbReference type="AlphaFoldDB" id="A0AAN6GQE9"/>
<dbReference type="EMBL" id="JAPDMZ010000215">
    <property type="protein sequence ID" value="KAK0545830.1"/>
    <property type="molecule type" value="Genomic_DNA"/>
</dbReference>
<protein>
    <recommendedName>
        <fullName evidence="8">Ubiquitin carboxyl-terminal hydrolase</fullName>
        <ecNumber evidence="8">3.4.19.12</ecNumber>
    </recommendedName>
</protein>
<evidence type="ECO:0000256" key="7">
    <source>
        <dbReference type="PROSITE-ProRule" id="PRU01393"/>
    </source>
</evidence>
<feature type="region of interest" description="Disordered" evidence="9">
    <location>
        <begin position="74"/>
        <end position="95"/>
    </location>
</feature>
<evidence type="ECO:0000256" key="5">
    <source>
        <dbReference type="ARBA" id="ARBA00022801"/>
    </source>
</evidence>
<evidence type="ECO:0000256" key="3">
    <source>
        <dbReference type="ARBA" id="ARBA00022670"/>
    </source>
</evidence>
<dbReference type="InterPro" id="IPR038765">
    <property type="entry name" value="Papain-like_cys_pep_sf"/>
</dbReference>
<dbReference type="GO" id="GO:0005737">
    <property type="term" value="C:cytoplasm"/>
    <property type="evidence" value="ECO:0007669"/>
    <property type="project" value="TreeGrafter"/>
</dbReference>
<dbReference type="InterPro" id="IPR036959">
    <property type="entry name" value="Peptidase_C12_UCH_sf"/>
</dbReference>
<sequence length="253" mass="28239">MTTEKRLRWVPLEANPDIFNSWAASMGLDTDKLAYHDIYGTDDDLLQFIPQPVQAVLLLFPNYHKTIDSFRSELDSQSAEQTQPQAHVDAASPSSTEPPLIWFKQTIGNACGTIGLLHSVTSSGPYARDCLKPDSPYQKLIAEVTSLPPIERAKFLETFEPLHSTHATAAQGGQTSAPQADDDAPLHFVCFVRHNKSLFELDGNFRGPLDHKVAVETQEDLLKVAVQWIQKNLMQRYPESHEFNMIALAPVQS</sequence>
<keyword evidence="5 7" id="KW-0378">Hydrolase</keyword>
<evidence type="ECO:0000256" key="4">
    <source>
        <dbReference type="ARBA" id="ARBA00022786"/>
    </source>
</evidence>
<accession>A0AAN6GQE9</accession>
<feature type="domain" description="UCH catalytic" evidence="10">
    <location>
        <begin position="8"/>
        <end position="250"/>
    </location>
</feature>
<dbReference type="Gene3D" id="3.40.532.10">
    <property type="entry name" value="Peptidase C12, ubiquitin carboxyl-terminal hydrolase"/>
    <property type="match status" value="1"/>
</dbReference>
<reference evidence="11" key="1">
    <citation type="journal article" date="2023" name="PhytoFront">
        <title>Draft Genome Resources of Seven Strains of Tilletia horrida, Causal Agent of Kernel Smut of Rice.</title>
        <authorList>
            <person name="Khanal S."/>
            <person name="Antony Babu S."/>
            <person name="Zhou X.G."/>
        </authorList>
    </citation>
    <scope>NUCLEOTIDE SEQUENCE</scope>
    <source>
        <strain evidence="11">TX6</strain>
    </source>
</reference>
<feature type="active site" description="Proton donor" evidence="7">
    <location>
        <position position="187"/>
    </location>
</feature>
<dbReference type="CDD" id="cd09616">
    <property type="entry name" value="Peptidase_C12_UCH_L1_L3"/>
    <property type="match status" value="1"/>
</dbReference>
<feature type="compositionally biased region" description="Polar residues" evidence="9">
    <location>
        <begin position="75"/>
        <end position="85"/>
    </location>
</feature>
<dbReference type="SUPFAM" id="SSF54001">
    <property type="entry name" value="Cysteine proteinases"/>
    <property type="match status" value="1"/>
</dbReference>
<keyword evidence="4 7" id="KW-0833">Ubl conjugation pathway</keyword>
<evidence type="ECO:0000256" key="8">
    <source>
        <dbReference type="RuleBase" id="RU361215"/>
    </source>
</evidence>
<evidence type="ECO:0000313" key="11">
    <source>
        <dbReference type="EMBL" id="KAK0545830.1"/>
    </source>
</evidence>
<name>A0AAN6GQE9_9BASI</name>
<organism evidence="11 12">
    <name type="scientific">Tilletia horrida</name>
    <dbReference type="NCBI Taxonomy" id="155126"/>
    <lineage>
        <taxon>Eukaryota</taxon>
        <taxon>Fungi</taxon>
        <taxon>Dikarya</taxon>
        <taxon>Basidiomycota</taxon>
        <taxon>Ustilaginomycotina</taxon>
        <taxon>Exobasidiomycetes</taxon>
        <taxon>Tilletiales</taxon>
        <taxon>Tilletiaceae</taxon>
        <taxon>Tilletia</taxon>
    </lineage>
</organism>
<dbReference type="EC" id="3.4.19.12" evidence="8"/>